<dbReference type="Pfam" id="PF08241">
    <property type="entry name" value="Methyltransf_11"/>
    <property type="match status" value="1"/>
</dbReference>
<keyword evidence="2" id="KW-0489">Methyltransferase</keyword>
<evidence type="ECO:0000259" key="1">
    <source>
        <dbReference type="Pfam" id="PF08241"/>
    </source>
</evidence>
<dbReference type="GO" id="GO:0008757">
    <property type="term" value="F:S-adenosylmethionine-dependent methyltransferase activity"/>
    <property type="evidence" value="ECO:0007669"/>
    <property type="project" value="InterPro"/>
</dbReference>
<keyword evidence="2" id="KW-0808">Transferase</keyword>
<dbReference type="EMBL" id="MT144589">
    <property type="protein sequence ID" value="QJH93615.1"/>
    <property type="molecule type" value="Genomic_DNA"/>
</dbReference>
<evidence type="ECO:0000313" key="3">
    <source>
        <dbReference type="EMBL" id="QJA67853.1"/>
    </source>
</evidence>
<organism evidence="2">
    <name type="scientific">viral metagenome</name>
    <dbReference type="NCBI Taxonomy" id="1070528"/>
    <lineage>
        <taxon>unclassified sequences</taxon>
        <taxon>metagenomes</taxon>
        <taxon>organismal metagenomes</taxon>
    </lineage>
</organism>
<dbReference type="SUPFAM" id="SSF53335">
    <property type="entry name" value="S-adenosyl-L-methionine-dependent methyltransferases"/>
    <property type="match status" value="1"/>
</dbReference>
<dbReference type="EMBL" id="MT143973">
    <property type="protein sequence ID" value="QJA44074.1"/>
    <property type="molecule type" value="Genomic_DNA"/>
</dbReference>
<sequence length="160" mass="18064">MNLNLCSGPFPFKGCINVDMTPYPGTQVVCDARALPFRSGSLDAVFFCHAIEHFTYDDAMQILKDIKRTLKPGGTVHIEGPDVIKCVENYRSHYGLMDFIFGDMDEIRKHPEYAHKWGYTGNGLAHDMINMGYRIKEVGDGKVHGHPKRDYKVLGVKDGR</sequence>
<reference evidence="2" key="1">
    <citation type="submission" date="2020-03" db="EMBL/GenBank/DDBJ databases">
        <title>The deep terrestrial virosphere.</title>
        <authorList>
            <person name="Holmfeldt K."/>
            <person name="Nilsson E."/>
            <person name="Simone D."/>
            <person name="Lopez-Fernandez M."/>
            <person name="Wu X."/>
            <person name="de Brujin I."/>
            <person name="Lundin D."/>
            <person name="Andersson A."/>
            <person name="Bertilsson S."/>
            <person name="Dopson M."/>
        </authorList>
    </citation>
    <scope>NUCLEOTIDE SEQUENCE</scope>
    <source>
        <strain evidence="5">MM415A00093</strain>
        <strain evidence="3">MM415B00143</strain>
        <strain evidence="2">TM448A00087</strain>
        <strain evidence="4">TM448B00099</strain>
    </source>
</reference>
<evidence type="ECO:0000313" key="4">
    <source>
        <dbReference type="EMBL" id="QJH93615.1"/>
    </source>
</evidence>
<evidence type="ECO:0000313" key="5">
    <source>
        <dbReference type="EMBL" id="QJI04604.1"/>
    </source>
</evidence>
<evidence type="ECO:0000313" key="2">
    <source>
        <dbReference type="EMBL" id="QJA44074.1"/>
    </source>
</evidence>
<name>A0A6H1Z944_9ZZZZ</name>
<dbReference type="EMBL" id="MT145187">
    <property type="protein sequence ID" value="QJI04604.1"/>
    <property type="molecule type" value="Genomic_DNA"/>
</dbReference>
<dbReference type="InterPro" id="IPR029063">
    <property type="entry name" value="SAM-dependent_MTases_sf"/>
</dbReference>
<dbReference type="AlphaFoldDB" id="A0A6H1Z944"/>
<feature type="domain" description="Methyltransferase type 11" evidence="1">
    <location>
        <begin position="27"/>
        <end position="77"/>
    </location>
</feature>
<dbReference type="GO" id="GO:0032259">
    <property type="term" value="P:methylation"/>
    <property type="evidence" value="ECO:0007669"/>
    <property type="project" value="UniProtKB-KW"/>
</dbReference>
<accession>A0A6H1Z944</accession>
<dbReference type="CDD" id="cd02440">
    <property type="entry name" value="AdoMet_MTases"/>
    <property type="match status" value="1"/>
</dbReference>
<dbReference type="InterPro" id="IPR013216">
    <property type="entry name" value="Methyltransf_11"/>
</dbReference>
<protein>
    <submittedName>
        <fullName evidence="2">Putative methyltransferase</fullName>
    </submittedName>
</protein>
<dbReference type="EMBL" id="MT141577">
    <property type="protein sequence ID" value="QJA67853.1"/>
    <property type="molecule type" value="Genomic_DNA"/>
</dbReference>
<gene>
    <name evidence="5" type="ORF">MM415A00093_0097</name>
    <name evidence="3" type="ORF">MM415B00143_0004</name>
    <name evidence="2" type="ORF">TM448A00087_0007</name>
    <name evidence="4" type="ORF">TM448B00099_0091</name>
</gene>
<proteinExistence type="predicted"/>
<dbReference type="Gene3D" id="3.40.50.150">
    <property type="entry name" value="Vaccinia Virus protein VP39"/>
    <property type="match status" value="1"/>
</dbReference>